<dbReference type="PROSITE" id="PS00189">
    <property type="entry name" value="LIPOYL"/>
    <property type="match status" value="1"/>
</dbReference>
<dbReference type="GO" id="GO:0005960">
    <property type="term" value="C:glycine cleavage complex"/>
    <property type="evidence" value="ECO:0000318"/>
    <property type="project" value="GO_Central"/>
</dbReference>
<protein>
    <recommendedName>
        <fullName evidence="5">Glycine cleavage system H protein</fullName>
    </recommendedName>
</protein>
<dbReference type="OMA" id="EHEWLSG"/>
<proteinExistence type="inferred from homology"/>
<sequence length="160" mass="18447">MLSRGTSYDYFVQIFNINIFLFKMYMRSIFKLRQAFSVLTKYTKDHEWIKYDTQTKIAKIGITDYAQNELGDIVHVDFQKVGLLFKTHQSLGAIESVKVAADIYAPVAGEIVGINEDLKDSPNLINEKAEETWILQAKVQNESELDTLLDKQSYEKIINK</sequence>
<dbReference type="eggNOG" id="KOG3373">
    <property type="taxonomic scope" value="Eukaryota"/>
</dbReference>
<keyword evidence="8" id="KW-1185">Reference proteome</keyword>
<comment type="similarity">
    <text evidence="1 5">Belongs to the GcvH family.</text>
</comment>
<evidence type="ECO:0000256" key="1">
    <source>
        <dbReference type="ARBA" id="ARBA00009249"/>
    </source>
</evidence>
<dbReference type="RefSeq" id="XP_001427238.1">
    <property type="nucleotide sequence ID" value="XM_001427201.2"/>
</dbReference>
<comment type="cofactor">
    <cofactor evidence="5">
        <name>(R)-lipoate</name>
        <dbReference type="ChEBI" id="CHEBI:83088"/>
    </cofactor>
    <text evidence="5">Binds 1 lipoyl cofactor covalently.</text>
</comment>
<dbReference type="InterPro" id="IPR000089">
    <property type="entry name" value="Biotin_lipoyl"/>
</dbReference>
<accession>A0BMS3</accession>
<organism evidence="7 8">
    <name type="scientific">Paramecium tetraurelia</name>
    <dbReference type="NCBI Taxonomy" id="5888"/>
    <lineage>
        <taxon>Eukaryota</taxon>
        <taxon>Sar</taxon>
        <taxon>Alveolata</taxon>
        <taxon>Ciliophora</taxon>
        <taxon>Intramacronucleata</taxon>
        <taxon>Oligohymenophorea</taxon>
        <taxon>Peniculida</taxon>
        <taxon>Parameciidae</taxon>
        <taxon>Paramecium</taxon>
    </lineage>
</organism>
<evidence type="ECO:0000259" key="6">
    <source>
        <dbReference type="PROSITE" id="PS50968"/>
    </source>
</evidence>
<dbReference type="FunCoup" id="A0BMS3">
    <property type="interactions" value="269"/>
</dbReference>
<evidence type="ECO:0000313" key="7">
    <source>
        <dbReference type="EMBL" id="CAK59840.1"/>
    </source>
</evidence>
<dbReference type="HAMAP" id="MF_00272">
    <property type="entry name" value="GcvH"/>
    <property type="match status" value="1"/>
</dbReference>
<dbReference type="HOGENOM" id="CLU_097408_2_0_1"/>
<evidence type="ECO:0000313" key="8">
    <source>
        <dbReference type="Proteomes" id="UP000000600"/>
    </source>
</evidence>
<gene>
    <name evidence="7" type="ORF">GSPATT00030476001</name>
</gene>
<dbReference type="InterPro" id="IPR011053">
    <property type="entry name" value="Single_hybrid_motif"/>
</dbReference>
<dbReference type="PANTHER" id="PTHR11715:SF3">
    <property type="entry name" value="GLYCINE CLEAVAGE SYSTEM H PROTEIN-RELATED"/>
    <property type="match status" value="1"/>
</dbReference>
<dbReference type="InterPro" id="IPR003016">
    <property type="entry name" value="2-oxoA_DH_lipoyl-BS"/>
</dbReference>
<keyword evidence="5" id="KW-0496">Mitochondrion</keyword>
<dbReference type="PANTHER" id="PTHR11715">
    <property type="entry name" value="GLYCINE CLEAVAGE SYSTEM H PROTEIN"/>
    <property type="match status" value="1"/>
</dbReference>
<reference evidence="7 8" key="1">
    <citation type="journal article" date="2006" name="Nature">
        <title>Global trends of whole-genome duplications revealed by the ciliate Paramecium tetraurelia.</title>
        <authorList>
            <consortium name="Genoscope"/>
            <person name="Aury J.-M."/>
            <person name="Jaillon O."/>
            <person name="Duret L."/>
            <person name="Noel B."/>
            <person name="Jubin C."/>
            <person name="Porcel B.M."/>
            <person name="Segurens B."/>
            <person name="Daubin V."/>
            <person name="Anthouard V."/>
            <person name="Aiach N."/>
            <person name="Arnaiz O."/>
            <person name="Billaut A."/>
            <person name="Beisson J."/>
            <person name="Blanc I."/>
            <person name="Bouhouche K."/>
            <person name="Camara F."/>
            <person name="Duharcourt S."/>
            <person name="Guigo R."/>
            <person name="Gogendeau D."/>
            <person name="Katinka M."/>
            <person name="Keller A.-M."/>
            <person name="Kissmehl R."/>
            <person name="Klotz C."/>
            <person name="Koll F."/>
            <person name="Le Moue A."/>
            <person name="Lepere C."/>
            <person name="Malinsky S."/>
            <person name="Nowacki M."/>
            <person name="Nowak J.K."/>
            <person name="Plattner H."/>
            <person name="Poulain J."/>
            <person name="Ruiz F."/>
            <person name="Serrano V."/>
            <person name="Zagulski M."/>
            <person name="Dessen P."/>
            <person name="Betermier M."/>
            <person name="Weissenbach J."/>
            <person name="Scarpelli C."/>
            <person name="Schachter V."/>
            <person name="Sperling L."/>
            <person name="Meyer E."/>
            <person name="Cohen J."/>
            <person name="Wincker P."/>
        </authorList>
    </citation>
    <scope>NUCLEOTIDE SEQUENCE [LARGE SCALE GENOMIC DNA]</scope>
    <source>
        <strain evidence="7 8">Stock d4-2</strain>
    </source>
</reference>
<keyword evidence="2 4" id="KW-0450">Lipoyl</keyword>
<evidence type="ECO:0000256" key="5">
    <source>
        <dbReference type="RuleBase" id="RU364055"/>
    </source>
</evidence>
<evidence type="ECO:0000256" key="3">
    <source>
        <dbReference type="ARBA" id="ARBA00022946"/>
    </source>
</evidence>
<dbReference type="PROSITE" id="PS50968">
    <property type="entry name" value="BIOTINYL_LIPOYL"/>
    <property type="match status" value="1"/>
</dbReference>
<dbReference type="NCBIfam" id="NF002270">
    <property type="entry name" value="PRK01202.1"/>
    <property type="match status" value="1"/>
</dbReference>
<evidence type="ECO:0000256" key="2">
    <source>
        <dbReference type="ARBA" id="ARBA00022823"/>
    </source>
</evidence>
<dbReference type="InterPro" id="IPR033753">
    <property type="entry name" value="GCV_H/Fam206"/>
</dbReference>
<comment type="subcellular location">
    <subcellularLocation>
        <location evidence="5">Mitochondrion</location>
    </subcellularLocation>
</comment>
<keyword evidence="3 5" id="KW-0809">Transit peptide</keyword>
<name>A0BMS3_PARTE</name>
<dbReference type="CDD" id="cd06848">
    <property type="entry name" value="GCS_H"/>
    <property type="match status" value="1"/>
</dbReference>
<comment type="subunit">
    <text evidence="5">The glycine cleavage system is composed of four proteins: P, T, L and H.</text>
</comment>
<dbReference type="Gene3D" id="2.40.50.100">
    <property type="match status" value="1"/>
</dbReference>
<dbReference type="GO" id="GO:0019464">
    <property type="term" value="P:glycine decarboxylation via glycine cleavage system"/>
    <property type="evidence" value="ECO:0000318"/>
    <property type="project" value="GO_Central"/>
</dbReference>
<dbReference type="InterPro" id="IPR017453">
    <property type="entry name" value="GCV_H_sub"/>
</dbReference>
<dbReference type="AlphaFoldDB" id="A0BMS3"/>
<dbReference type="GO" id="GO:0005739">
    <property type="term" value="C:mitochondrion"/>
    <property type="evidence" value="ECO:0000318"/>
    <property type="project" value="GO_Central"/>
</dbReference>
<dbReference type="STRING" id="5888.A0BMS3"/>
<dbReference type="InParanoid" id="A0BMS3"/>
<dbReference type="NCBIfam" id="TIGR00527">
    <property type="entry name" value="gcvH"/>
    <property type="match status" value="1"/>
</dbReference>
<feature type="domain" description="Lipoyl-binding" evidence="6">
    <location>
        <begin position="57"/>
        <end position="138"/>
    </location>
</feature>
<dbReference type="EMBL" id="CT868005">
    <property type="protein sequence ID" value="CAK59840.1"/>
    <property type="molecule type" value="Genomic_DNA"/>
</dbReference>
<dbReference type="KEGG" id="ptm:GSPATT00030476001"/>
<feature type="modified residue" description="N6-lipoyllysine" evidence="4">
    <location>
        <position position="98"/>
    </location>
</feature>
<dbReference type="GeneID" id="5013022"/>
<comment type="function">
    <text evidence="5">The H protein shuttles the methylamine group of glycine from the P protein to the T protein.</text>
</comment>
<dbReference type="OrthoDB" id="10264154at2759"/>
<dbReference type="Pfam" id="PF01597">
    <property type="entry name" value="GCV_H"/>
    <property type="match status" value="1"/>
</dbReference>
<dbReference type="Proteomes" id="UP000000600">
    <property type="component" value="Unassembled WGS sequence"/>
</dbReference>
<dbReference type="SUPFAM" id="SSF51230">
    <property type="entry name" value="Single hybrid motif"/>
    <property type="match status" value="1"/>
</dbReference>
<dbReference type="InterPro" id="IPR002930">
    <property type="entry name" value="GCV_H"/>
</dbReference>
<evidence type="ECO:0000256" key="4">
    <source>
        <dbReference type="PIRSR" id="PIRSR617453-50"/>
    </source>
</evidence>